<gene>
    <name evidence="1" type="ORF">BDR25DRAFT_260487</name>
</gene>
<organism evidence="1 2">
    <name type="scientific">Lindgomyces ingoldianus</name>
    <dbReference type="NCBI Taxonomy" id="673940"/>
    <lineage>
        <taxon>Eukaryota</taxon>
        <taxon>Fungi</taxon>
        <taxon>Dikarya</taxon>
        <taxon>Ascomycota</taxon>
        <taxon>Pezizomycotina</taxon>
        <taxon>Dothideomycetes</taxon>
        <taxon>Pleosporomycetidae</taxon>
        <taxon>Pleosporales</taxon>
        <taxon>Lindgomycetaceae</taxon>
        <taxon>Lindgomyces</taxon>
    </lineage>
</organism>
<sequence length="585" mass="65546">MRSFPSPLGVAAFISLCWGSHGVSIGGGPSCGVANQSSSFFSVVGVQGTGVHPRLELRELEKDPETWNLFIQAMSRFQNMDQKDKLSYFQLAGMSIHGAPFVEWDGAKGNGSYGYCPHSSNLFGTWHRPYLAAYEQILHERAVEIANEFPRGEREKYQQSAAKLRLPYWDWAITPDSDGCMPTSLRHSTANVTFPNGTTGEIPNPLYEYIFHPLSPGDFPLDGLEFNVWKTTIRYPADGYAANATSRNDDANTRIEAQQPSNRDMLYKLLTIYQPFNEWSNKGNGGKIGNLETLHDGIHNSFGLGHMGIVEVSAFDPIFWFHHCNVDRIMAIYQYRYPDTYVEPSYQSKATFAIAKNSSQDTASPLAPFHMNAKGDMWTSSTVISTDSFGYTYPELVGNPSNSSLTATINRLYKPQTQGLNNNNTLTTLRKRNDTADAIDWMAEINMPSDIKATYSVRAFLGDFDTENAKNWPTDPNYVGQVASLASPRMESDVIVTANIVLTDKLAAKYKDGELKSLEKEHVMEYLNEHFHWRIQKADLCEIHKNNTPAGLNVTVLSVPVHLPHSEFEVPTWIGDFEYHPDIMG</sequence>
<accession>A0ACB6QXY9</accession>
<evidence type="ECO:0000313" key="1">
    <source>
        <dbReference type="EMBL" id="KAF2471888.1"/>
    </source>
</evidence>
<dbReference type="EMBL" id="MU003504">
    <property type="protein sequence ID" value="KAF2471888.1"/>
    <property type="molecule type" value="Genomic_DNA"/>
</dbReference>
<evidence type="ECO:0000313" key="2">
    <source>
        <dbReference type="Proteomes" id="UP000799755"/>
    </source>
</evidence>
<name>A0ACB6QXY9_9PLEO</name>
<feature type="non-terminal residue" evidence="1">
    <location>
        <position position="585"/>
    </location>
</feature>
<protein>
    <submittedName>
        <fullName evidence="1">Di-copper centre-containing protein</fullName>
    </submittedName>
</protein>
<comment type="caution">
    <text evidence="1">The sequence shown here is derived from an EMBL/GenBank/DDBJ whole genome shotgun (WGS) entry which is preliminary data.</text>
</comment>
<proteinExistence type="predicted"/>
<reference evidence="1" key="1">
    <citation type="journal article" date="2020" name="Stud. Mycol.">
        <title>101 Dothideomycetes genomes: a test case for predicting lifestyles and emergence of pathogens.</title>
        <authorList>
            <person name="Haridas S."/>
            <person name="Albert R."/>
            <person name="Binder M."/>
            <person name="Bloem J."/>
            <person name="Labutti K."/>
            <person name="Salamov A."/>
            <person name="Andreopoulos B."/>
            <person name="Baker S."/>
            <person name="Barry K."/>
            <person name="Bills G."/>
            <person name="Bluhm B."/>
            <person name="Cannon C."/>
            <person name="Castanera R."/>
            <person name="Culley D."/>
            <person name="Daum C."/>
            <person name="Ezra D."/>
            <person name="Gonzalez J."/>
            <person name="Henrissat B."/>
            <person name="Kuo A."/>
            <person name="Liang C."/>
            <person name="Lipzen A."/>
            <person name="Lutzoni F."/>
            <person name="Magnuson J."/>
            <person name="Mondo S."/>
            <person name="Nolan M."/>
            <person name="Ohm R."/>
            <person name="Pangilinan J."/>
            <person name="Park H.-J."/>
            <person name="Ramirez L."/>
            <person name="Alfaro M."/>
            <person name="Sun H."/>
            <person name="Tritt A."/>
            <person name="Yoshinaga Y."/>
            <person name="Zwiers L.-H."/>
            <person name="Turgeon B."/>
            <person name="Goodwin S."/>
            <person name="Spatafora J."/>
            <person name="Crous P."/>
            <person name="Grigoriev I."/>
        </authorList>
    </citation>
    <scope>NUCLEOTIDE SEQUENCE</scope>
    <source>
        <strain evidence="1">ATCC 200398</strain>
    </source>
</reference>
<dbReference type="Proteomes" id="UP000799755">
    <property type="component" value="Unassembled WGS sequence"/>
</dbReference>
<keyword evidence="2" id="KW-1185">Reference proteome</keyword>